<organism evidence="1 2">
    <name type="scientific">Brevibacterium celere</name>
    <dbReference type="NCBI Taxonomy" id="225845"/>
    <lineage>
        <taxon>Bacteria</taxon>
        <taxon>Bacillati</taxon>
        <taxon>Actinomycetota</taxon>
        <taxon>Actinomycetes</taxon>
        <taxon>Micrococcales</taxon>
        <taxon>Brevibacteriaceae</taxon>
        <taxon>Brevibacterium</taxon>
    </lineage>
</organism>
<dbReference type="Proteomes" id="UP000253509">
    <property type="component" value="Unassembled WGS sequence"/>
</dbReference>
<dbReference type="Pfam" id="PF04268">
    <property type="entry name" value="SoxG"/>
    <property type="match status" value="1"/>
</dbReference>
<dbReference type="AlphaFoldDB" id="A0A366IKJ8"/>
<evidence type="ECO:0000313" key="1">
    <source>
        <dbReference type="EMBL" id="RBP71278.1"/>
    </source>
</evidence>
<dbReference type="Gene3D" id="3.30.1360.120">
    <property type="entry name" value="Probable tRNA modification gtpase trme, domain 1"/>
    <property type="match status" value="1"/>
</dbReference>
<protein>
    <submittedName>
        <fullName evidence="1">Sarcosine oxidase subunit gamma</fullName>
    </submittedName>
</protein>
<dbReference type="InterPro" id="IPR007375">
    <property type="entry name" value="SoxG"/>
</dbReference>
<proteinExistence type="predicted"/>
<dbReference type="EMBL" id="QNSB01000006">
    <property type="protein sequence ID" value="RBP71278.1"/>
    <property type="molecule type" value="Genomic_DNA"/>
</dbReference>
<comment type="caution">
    <text evidence="1">The sequence shown here is derived from an EMBL/GenBank/DDBJ whole genome shotgun (WGS) entry which is preliminary data.</text>
</comment>
<keyword evidence="2" id="KW-1185">Reference proteome</keyword>
<accession>A0A366IKJ8</accession>
<sequence>MADTLTTPEVDALDALRVSPAAHLAEAMEAASAASVSGAEGQAVSLREIPFTVQLGVRAIPGSESAQAVESSLGVTLPTAVGEVTGDADGLHVIWMSPDEFLAVDVSRRQRPGETIAAEAALEGLPGQVVDLSANRTILVLEGTEARSVLEKTCRADLHPRAFAVGSAILTQVGQVPVILHRTAEHTYRLFPRASFAEHLVRWLLDGMREFTKDA</sequence>
<dbReference type="SUPFAM" id="SSF103025">
    <property type="entry name" value="Folate-binding domain"/>
    <property type="match status" value="1"/>
</dbReference>
<dbReference type="Gene3D" id="3.30.70.1520">
    <property type="entry name" value="Heterotetrameric sarcosine oxidase"/>
    <property type="match status" value="1"/>
</dbReference>
<evidence type="ECO:0000313" key="2">
    <source>
        <dbReference type="Proteomes" id="UP000253509"/>
    </source>
</evidence>
<dbReference type="InterPro" id="IPR027266">
    <property type="entry name" value="TrmE/GcvT-like"/>
</dbReference>
<name>A0A366IKJ8_9MICO</name>
<dbReference type="RefSeq" id="WP_113904365.1">
    <property type="nucleotide sequence ID" value="NZ_QNSB01000006.1"/>
</dbReference>
<reference evidence="1 2" key="1">
    <citation type="submission" date="2018-06" db="EMBL/GenBank/DDBJ databases">
        <title>Freshwater and sediment microbial communities from various areas in North America, analyzing microbe dynamics in response to fracking.</title>
        <authorList>
            <person name="Lamendella R."/>
        </authorList>
    </citation>
    <scope>NUCLEOTIDE SEQUENCE [LARGE SCALE GENOMIC DNA]</scope>
    <source>
        <strain evidence="1 2">3b_TX</strain>
    </source>
</reference>
<gene>
    <name evidence="1" type="ORF">DFO65_106121</name>
</gene>